<comment type="caution">
    <text evidence="1">The sequence shown here is derived from an EMBL/GenBank/DDBJ whole genome shotgun (WGS) entry which is preliminary data.</text>
</comment>
<evidence type="ECO:0000313" key="1">
    <source>
        <dbReference type="EMBL" id="GBP61447.1"/>
    </source>
</evidence>
<sequence length="223" mass="25373">MSIYYALAGWSGNRERRDERTKRKREKEKVLPLSDLQFYHAIVDVFRRPLSERVFIQLIGNWEKDVHTPKLPCCNILDVPELQMPSHGNARGEMRWREGGGGNGIGELDESGFVLSLNSHLALAFDPNVCADAGIGPPFGIAIAIQLPLLTPNTFSRAIQVDFDISLDIAVTNNKSRHSTRTTQRSAYIFLLPYPTFTTVYKRGDEDPIMERGRKWDQNWVLE</sequence>
<name>A0A4C1XGW5_EUMVA</name>
<gene>
    <name evidence="1" type="ORF">EVAR_50815_1</name>
</gene>
<evidence type="ECO:0000313" key="2">
    <source>
        <dbReference type="Proteomes" id="UP000299102"/>
    </source>
</evidence>
<dbReference type="Proteomes" id="UP000299102">
    <property type="component" value="Unassembled WGS sequence"/>
</dbReference>
<dbReference type="EMBL" id="BGZK01000814">
    <property type="protein sequence ID" value="GBP61447.1"/>
    <property type="molecule type" value="Genomic_DNA"/>
</dbReference>
<accession>A0A4C1XGW5</accession>
<keyword evidence="2" id="KW-1185">Reference proteome</keyword>
<protein>
    <submittedName>
        <fullName evidence="1">Uncharacterized protein</fullName>
    </submittedName>
</protein>
<dbReference type="AlphaFoldDB" id="A0A4C1XGW5"/>
<proteinExistence type="predicted"/>
<organism evidence="1 2">
    <name type="scientific">Eumeta variegata</name>
    <name type="common">Bagworm moth</name>
    <name type="synonym">Eumeta japonica</name>
    <dbReference type="NCBI Taxonomy" id="151549"/>
    <lineage>
        <taxon>Eukaryota</taxon>
        <taxon>Metazoa</taxon>
        <taxon>Ecdysozoa</taxon>
        <taxon>Arthropoda</taxon>
        <taxon>Hexapoda</taxon>
        <taxon>Insecta</taxon>
        <taxon>Pterygota</taxon>
        <taxon>Neoptera</taxon>
        <taxon>Endopterygota</taxon>
        <taxon>Lepidoptera</taxon>
        <taxon>Glossata</taxon>
        <taxon>Ditrysia</taxon>
        <taxon>Tineoidea</taxon>
        <taxon>Psychidae</taxon>
        <taxon>Oiketicinae</taxon>
        <taxon>Eumeta</taxon>
    </lineage>
</organism>
<reference evidence="1 2" key="1">
    <citation type="journal article" date="2019" name="Commun. Biol.">
        <title>The bagworm genome reveals a unique fibroin gene that provides high tensile strength.</title>
        <authorList>
            <person name="Kono N."/>
            <person name="Nakamura H."/>
            <person name="Ohtoshi R."/>
            <person name="Tomita M."/>
            <person name="Numata K."/>
            <person name="Arakawa K."/>
        </authorList>
    </citation>
    <scope>NUCLEOTIDE SEQUENCE [LARGE SCALE GENOMIC DNA]</scope>
</reference>